<dbReference type="STRING" id="1244869.H261_16024"/>
<feature type="transmembrane region" description="Helical" evidence="1">
    <location>
        <begin position="129"/>
        <end position="148"/>
    </location>
</feature>
<dbReference type="eggNOG" id="ENOG5032RJU">
    <property type="taxonomic scope" value="Bacteria"/>
</dbReference>
<dbReference type="OrthoDB" id="8443450at2"/>
<evidence type="ECO:0000256" key="1">
    <source>
        <dbReference type="SAM" id="Phobius"/>
    </source>
</evidence>
<sequence>MITAGEIFAGVFGAWRLARRDPTGLIWFDASPRGFWHSFWGPALIVPGFLVLQALDGTFEDDLLRPLAVELIAFVIGCVAFPLVMTHISEGLERSHRYLRYIVAYNWSQVIQMAVILPVGLLIHLAPGPGMALLNLAMTIVVLVYQAYVAHQALDVKPSAAGLLVLLDLSLGALIQMIANRLLGA</sequence>
<feature type="transmembrane region" description="Helical" evidence="1">
    <location>
        <begin position="160"/>
        <end position="179"/>
    </location>
</feature>
<dbReference type="PATRIC" id="fig|1244869.3.peg.3213"/>
<dbReference type="Proteomes" id="UP000011744">
    <property type="component" value="Unassembled WGS sequence"/>
</dbReference>
<evidence type="ECO:0000313" key="3">
    <source>
        <dbReference type="Proteomes" id="UP000011744"/>
    </source>
</evidence>
<comment type="caution">
    <text evidence="2">The sequence shown here is derived from an EMBL/GenBank/DDBJ whole genome shotgun (WGS) entry which is preliminary data.</text>
</comment>
<keyword evidence="1" id="KW-0812">Transmembrane</keyword>
<dbReference type="AlphaFoldDB" id="M3A8R5"/>
<gene>
    <name evidence="2" type="ORF">H261_16024</name>
</gene>
<name>M3A8R5_9PROT</name>
<dbReference type="EMBL" id="AONQ01000048">
    <property type="protein sequence ID" value="EME68904.1"/>
    <property type="molecule type" value="Genomic_DNA"/>
</dbReference>
<evidence type="ECO:0008006" key="4">
    <source>
        <dbReference type="Google" id="ProtNLM"/>
    </source>
</evidence>
<protein>
    <recommendedName>
        <fullName evidence="4">Permeases of the major facilitator superfamily</fullName>
    </recommendedName>
</protein>
<accession>M3A8R5</accession>
<reference evidence="2 3" key="1">
    <citation type="journal article" date="2014" name="Genome Announc.">
        <title>Draft Genome Sequence of Magnetospirillum sp. Strain SO-1, a Freshwater Magnetotactic Bacterium Isolated from the Ol'khovka River, Russia.</title>
        <authorList>
            <person name="Grouzdev D.S."/>
            <person name="Dziuba M.V."/>
            <person name="Sukhacheva M.S."/>
            <person name="Mardanov A.V."/>
            <person name="Beletskiy A.V."/>
            <person name="Kuznetsov B.B."/>
            <person name="Skryabin K.G."/>
        </authorList>
    </citation>
    <scope>NUCLEOTIDE SEQUENCE [LARGE SCALE GENOMIC DNA]</scope>
    <source>
        <strain evidence="2 3">SO-1</strain>
    </source>
</reference>
<proteinExistence type="predicted"/>
<keyword evidence="1" id="KW-0472">Membrane</keyword>
<feature type="transmembrane region" description="Helical" evidence="1">
    <location>
        <begin position="98"/>
        <end position="123"/>
    </location>
</feature>
<feature type="transmembrane region" description="Helical" evidence="1">
    <location>
        <begin position="35"/>
        <end position="55"/>
    </location>
</feature>
<evidence type="ECO:0000313" key="2">
    <source>
        <dbReference type="EMBL" id="EME68904.1"/>
    </source>
</evidence>
<organism evidence="2 3">
    <name type="scientific">Paramagnetospirillum caucaseum</name>
    <dbReference type="NCBI Taxonomy" id="1244869"/>
    <lineage>
        <taxon>Bacteria</taxon>
        <taxon>Pseudomonadati</taxon>
        <taxon>Pseudomonadota</taxon>
        <taxon>Alphaproteobacteria</taxon>
        <taxon>Rhodospirillales</taxon>
        <taxon>Magnetospirillaceae</taxon>
        <taxon>Paramagnetospirillum</taxon>
    </lineage>
</organism>
<dbReference type="RefSeq" id="WP_008619423.1">
    <property type="nucleotide sequence ID" value="NZ_AONQ01000048.1"/>
</dbReference>
<feature type="transmembrane region" description="Helical" evidence="1">
    <location>
        <begin position="67"/>
        <end position="86"/>
    </location>
</feature>
<keyword evidence="3" id="KW-1185">Reference proteome</keyword>
<keyword evidence="1" id="KW-1133">Transmembrane helix</keyword>